<dbReference type="AlphaFoldDB" id="H0JXF9"/>
<dbReference type="RefSeq" id="WP_006554337.1">
    <property type="nucleotide sequence ID" value="NZ_AHBW01000061.1"/>
</dbReference>
<dbReference type="PATRIC" id="fig|1114960.4.peg.4525"/>
<proteinExistence type="predicted"/>
<accession>H0JXF9</accession>
<reference evidence="1 2" key="1">
    <citation type="submission" date="2011-12" db="EMBL/GenBank/DDBJ databases">
        <authorList>
            <person name="Kriszt B."/>
            <person name="Tancsics A."/>
            <person name="Cserhati M."/>
            <person name="Toth A."/>
            <person name="Nagy I."/>
            <person name="Horvath B."/>
            <person name="Tamura T."/>
            <person name="Kukolya J."/>
            <person name="Szoboszlay S."/>
        </authorList>
    </citation>
    <scope>NUCLEOTIDE SEQUENCE [LARGE SCALE GENOMIC DNA]</scope>
    <source>
        <strain evidence="1 2">AK37</strain>
    </source>
</reference>
<evidence type="ECO:0000313" key="2">
    <source>
        <dbReference type="Proteomes" id="UP000005064"/>
    </source>
</evidence>
<organism evidence="1 2">
    <name type="scientific">Rhodococcus pyridinivorans AK37</name>
    <dbReference type="NCBI Taxonomy" id="1114960"/>
    <lineage>
        <taxon>Bacteria</taxon>
        <taxon>Bacillati</taxon>
        <taxon>Actinomycetota</taxon>
        <taxon>Actinomycetes</taxon>
        <taxon>Mycobacteriales</taxon>
        <taxon>Nocardiaceae</taxon>
        <taxon>Rhodococcus</taxon>
    </lineage>
</organism>
<name>H0JXF9_9NOCA</name>
<comment type="caution">
    <text evidence="1">The sequence shown here is derived from an EMBL/GenBank/DDBJ whole genome shotgun (WGS) entry which is preliminary data.</text>
</comment>
<protein>
    <submittedName>
        <fullName evidence="1">Uncharacterized protein</fullName>
    </submittedName>
</protein>
<evidence type="ECO:0000313" key="1">
    <source>
        <dbReference type="EMBL" id="EHK80854.1"/>
    </source>
</evidence>
<gene>
    <name evidence="1" type="ORF">AK37_22181</name>
</gene>
<dbReference type="EMBL" id="AHBW01000061">
    <property type="protein sequence ID" value="EHK80854.1"/>
    <property type="molecule type" value="Genomic_DNA"/>
</dbReference>
<dbReference type="Proteomes" id="UP000005064">
    <property type="component" value="Unassembled WGS sequence"/>
</dbReference>
<sequence>MAFKIDELTGAQYDEVELIIGAPIGPEVPFAKIARAVGYVRTKAAKPGLTHAEYNERTVAQQIKDSGLVAEDDESGKAPTS</sequence>